<dbReference type="InterPro" id="IPR001012">
    <property type="entry name" value="UBX_dom"/>
</dbReference>
<dbReference type="Gene3D" id="3.30.530.20">
    <property type="match status" value="1"/>
</dbReference>
<dbReference type="CDD" id="cd14346">
    <property type="entry name" value="UBA_Ubx5_like"/>
    <property type="match status" value="1"/>
</dbReference>
<dbReference type="AlphaFoldDB" id="A0AAD8Y7R5"/>
<organism evidence="4 5">
    <name type="scientific">Skeletonema marinoi</name>
    <dbReference type="NCBI Taxonomy" id="267567"/>
    <lineage>
        <taxon>Eukaryota</taxon>
        <taxon>Sar</taxon>
        <taxon>Stramenopiles</taxon>
        <taxon>Ochrophyta</taxon>
        <taxon>Bacillariophyta</taxon>
        <taxon>Coscinodiscophyceae</taxon>
        <taxon>Thalassiosirophycidae</taxon>
        <taxon>Thalassiosirales</taxon>
        <taxon>Skeletonemataceae</taxon>
        <taxon>Skeletonema</taxon>
        <taxon>Skeletonema marinoi-dohrnii complex</taxon>
    </lineage>
</organism>
<dbReference type="Pfam" id="PF03364">
    <property type="entry name" value="Polyketide_cyc"/>
    <property type="match status" value="1"/>
</dbReference>
<dbReference type="SMART" id="SM00166">
    <property type="entry name" value="UBX"/>
    <property type="match status" value="1"/>
</dbReference>
<dbReference type="PROSITE" id="PS50033">
    <property type="entry name" value="UBX"/>
    <property type="match status" value="1"/>
</dbReference>
<proteinExistence type="predicted"/>
<feature type="region of interest" description="Disordered" evidence="2">
    <location>
        <begin position="861"/>
        <end position="884"/>
    </location>
</feature>
<dbReference type="Pfam" id="PF00789">
    <property type="entry name" value="UBX"/>
    <property type="match status" value="1"/>
</dbReference>
<feature type="domain" description="UBX" evidence="3">
    <location>
        <begin position="494"/>
        <end position="578"/>
    </location>
</feature>
<feature type="region of interest" description="Disordered" evidence="2">
    <location>
        <begin position="54"/>
        <end position="73"/>
    </location>
</feature>
<feature type="compositionally biased region" description="Low complexity" evidence="2">
    <location>
        <begin position="190"/>
        <end position="203"/>
    </location>
</feature>
<keyword evidence="5" id="KW-1185">Reference proteome</keyword>
<feature type="compositionally biased region" description="Polar residues" evidence="2">
    <location>
        <begin position="255"/>
        <end position="267"/>
    </location>
</feature>
<comment type="caution">
    <text evidence="4">The sequence shown here is derived from an EMBL/GenBank/DDBJ whole genome shotgun (WGS) entry which is preliminary data.</text>
</comment>
<dbReference type="Pfam" id="PF13899">
    <property type="entry name" value="Thioredoxin_7"/>
    <property type="match status" value="1"/>
</dbReference>
<accession>A0AAD8Y7R5</accession>
<dbReference type="Gene3D" id="3.40.30.10">
    <property type="entry name" value="Glutaredoxin"/>
    <property type="match status" value="1"/>
</dbReference>
<dbReference type="PANTHER" id="PTHR34060">
    <property type="entry name" value="POLYKETIDE CYCLASE / DEHYDRASE AND LIPID TRANSPORT PROTEIN"/>
    <property type="match status" value="1"/>
</dbReference>
<dbReference type="EMBL" id="JATAAI010000014">
    <property type="protein sequence ID" value="KAK1741143.1"/>
    <property type="molecule type" value="Genomic_DNA"/>
</dbReference>
<dbReference type="InterPro" id="IPR005031">
    <property type="entry name" value="COQ10_START"/>
</dbReference>
<sequence length="1126" mass="121165">MTDNNISDDQLSQFLAFTGSADPNAARQYLEMSGNQLEMAVSLFMDHNNSNGGGSGVASAGGGGLGPSGGMGGMGPMGSPNVRAPDATRSMRLVGGPPSPGGGGNNNNNNDAAAAAALMAAVGGPNAAQQMMMMGMMGGGGFAAAGGGGIGNHDPMEDVMANTWASRDLRETVNQAAAASARGNRRNRTARNNNNDNQNNNNDSGDDEVQVVDQDGNIVGEVMEESDEDSYHYNNDDDDDDSMGAGGANDPPIQPNRQHNPPSLSTMFQPPNHLIHRAGDARRWLLVNIQTEDDFACHALNRDVWHDELVENLVREGFVFWQIASTSPEGMTGGIPHIAIIDPRTGSLLYRKEGWTQVNPLTSEQFVEIASDFCSRHSFDKLPMPARHGYAAGAGGSGGGFGMGGGEVVRQNEQLEAAIRASMQMLRVNNKVMMMAMMMKFKFGRQYAGEHGQENDNNNNANEEEKQEEESKLSPFTTEILSMTVPTEPTTTTGQANVAKVQLRMPNGKRLVRKFNGDLPVKVIYAFCAQLDDSNIREDAKAGRAFELKAKFPPVDLMPFVEDSISSFGLSGEAITFLWNICSSCICAFTPSVVSSSHKSKSFIALHNKFSFSNDASRISPKLFTATNNNDNTNNDDVVASSGVRNRMRKSVTSAKERVKRLLPGLSDVEDNVVQFTKKGGQPIAEVLADAAMNAAEMAAEEVRSTALSVILRSPSSGSSGRGKTLNLETQAQIEADALVAMDSISLAKTSVADAFDAAEMALSEVEEDIARARKELEAAKRDATLGLAVAEKAAAEAVMNARDATERAFEVAFEATNGAGKAAVVAGGEVQVQEVEEKKESNEQSEKASVAVSDETIVETETEVTATEEETLENESIPDESQSDFDVSTLKYEDVDYTLTDMAPPFINEDECLVPGEPVVRVEKAPQNSRRIFAGIDIPVSVDDVWKLLTDYPNLQKVVPNLVVNEVLELYSGGEGEISVDTSLSDEDQCKAIANHMKGAVLKQVGGAKVVGINFSARTTLEVREWPSGMPDFAHYEDEIYQGKSRGSDISMQSIEKDDGEFRMYQGVWRMQPLPGCSPPGESAMRLTYAVEVSPRPYLPVALVEGRIAQDLCANLKAIREIMTR</sequence>
<evidence type="ECO:0000313" key="4">
    <source>
        <dbReference type="EMBL" id="KAK1741143.1"/>
    </source>
</evidence>
<dbReference type="InterPro" id="IPR006577">
    <property type="entry name" value="UAS"/>
</dbReference>
<dbReference type="CDD" id="cd01767">
    <property type="entry name" value="UBX"/>
    <property type="match status" value="1"/>
</dbReference>
<dbReference type="Pfam" id="PF14555">
    <property type="entry name" value="UBA_4"/>
    <property type="match status" value="1"/>
</dbReference>
<feature type="region of interest" description="Disordered" evidence="2">
    <location>
        <begin position="225"/>
        <end position="267"/>
    </location>
</feature>
<dbReference type="Gene3D" id="1.10.8.10">
    <property type="entry name" value="DNA helicase RuvA subunit, C-terminal domain"/>
    <property type="match status" value="1"/>
</dbReference>
<dbReference type="InterPro" id="IPR023393">
    <property type="entry name" value="START-like_dom_sf"/>
</dbReference>
<dbReference type="PANTHER" id="PTHR34060:SF1">
    <property type="entry name" value="POLYKETIDE CYCLASE _ DEHYDRASE AND LIPID TRANSPORT PROTEIN"/>
    <property type="match status" value="1"/>
</dbReference>
<reference evidence="4" key="1">
    <citation type="submission" date="2023-06" db="EMBL/GenBank/DDBJ databases">
        <title>Survivors Of The Sea: Transcriptome response of Skeletonema marinoi to long-term dormancy.</title>
        <authorList>
            <person name="Pinder M.I.M."/>
            <person name="Kourtchenko O."/>
            <person name="Robertson E.K."/>
            <person name="Larsson T."/>
            <person name="Maumus F."/>
            <person name="Osuna-Cruz C.M."/>
            <person name="Vancaester E."/>
            <person name="Stenow R."/>
            <person name="Vandepoele K."/>
            <person name="Ploug H."/>
            <person name="Bruchert V."/>
            <person name="Godhe A."/>
            <person name="Topel M."/>
        </authorList>
    </citation>
    <scope>NUCLEOTIDE SEQUENCE</scope>
    <source>
        <strain evidence="4">R05AC</strain>
    </source>
</reference>
<dbReference type="Gene3D" id="3.10.20.90">
    <property type="entry name" value="Phosphatidylinositol 3-kinase Catalytic Subunit, Chain A, domain 1"/>
    <property type="match status" value="1"/>
</dbReference>
<evidence type="ECO:0000259" key="3">
    <source>
        <dbReference type="PROSITE" id="PS50033"/>
    </source>
</evidence>
<feature type="region of interest" description="Disordered" evidence="2">
    <location>
        <begin position="173"/>
        <end position="209"/>
    </location>
</feature>
<evidence type="ECO:0000256" key="2">
    <source>
        <dbReference type="SAM" id="MobiDB-lite"/>
    </source>
</evidence>
<dbReference type="CDD" id="cd02958">
    <property type="entry name" value="UAS"/>
    <property type="match status" value="1"/>
</dbReference>
<dbReference type="SMART" id="SM00594">
    <property type="entry name" value="UAS"/>
    <property type="match status" value="1"/>
</dbReference>
<evidence type="ECO:0000313" key="5">
    <source>
        <dbReference type="Proteomes" id="UP001224775"/>
    </source>
</evidence>
<name>A0AAD8Y7R5_9STRA</name>
<evidence type="ECO:0000256" key="1">
    <source>
        <dbReference type="SAM" id="Coils"/>
    </source>
</evidence>
<dbReference type="SUPFAM" id="SSF54236">
    <property type="entry name" value="Ubiquitin-like"/>
    <property type="match status" value="1"/>
</dbReference>
<feature type="coiled-coil region" evidence="1">
    <location>
        <begin position="756"/>
        <end position="783"/>
    </location>
</feature>
<gene>
    <name evidence="4" type="ORF">QTG54_008395</name>
</gene>
<dbReference type="InterPro" id="IPR036249">
    <property type="entry name" value="Thioredoxin-like_sf"/>
</dbReference>
<dbReference type="Proteomes" id="UP001224775">
    <property type="component" value="Unassembled WGS sequence"/>
</dbReference>
<feature type="region of interest" description="Disordered" evidence="2">
    <location>
        <begin position="449"/>
        <end position="475"/>
    </location>
</feature>
<dbReference type="InterPro" id="IPR029071">
    <property type="entry name" value="Ubiquitin-like_domsf"/>
</dbReference>
<dbReference type="SUPFAM" id="SSF55961">
    <property type="entry name" value="Bet v1-like"/>
    <property type="match status" value="1"/>
</dbReference>
<protein>
    <submittedName>
        <fullName evidence="4">UBX domain-containing protein</fullName>
    </submittedName>
</protein>
<keyword evidence="1" id="KW-0175">Coiled coil</keyword>
<dbReference type="SUPFAM" id="SSF52833">
    <property type="entry name" value="Thioredoxin-like"/>
    <property type="match status" value="1"/>
</dbReference>